<feature type="domain" description="NAD-dependent epimerase/dehydratase" evidence="1">
    <location>
        <begin position="4"/>
        <end position="213"/>
    </location>
</feature>
<name>A0A941DMV4_9BURK</name>
<proteinExistence type="predicted"/>
<evidence type="ECO:0000313" key="2">
    <source>
        <dbReference type="EMBL" id="MBR7781641.1"/>
    </source>
</evidence>
<dbReference type="RefSeq" id="WP_212686993.1">
    <property type="nucleotide sequence ID" value="NZ_JAGSPN010000003.1"/>
</dbReference>
<dbReference type="InterPro" id="IPR001509">
    <property type="entry name" value="Epimerase_deHydtase"/>
</dbReference>
<dbReference type="SUPFAM" id="SSF51735">
    <property type="entry name" value="NAD(P)-binding Rossmann-fold domains"/>
    <property type="match status" value="1"/>
</dbReference>
<sequence>MKTILVTGASGFVGSSFMKRFAERSDLSLHGIGRRLDADLPVQVVYHPLDLSQPFDLPVCPDVVIHAAARAAPWGTREEFEQQNIEATRNVIEFCRTHGKPRLIYLSSSSVFYQNRHQTNLHEDSPIGPAFVNLYAETKYAGELLVREYEGEKTILRPRAVFGPGDTVLFPRILRAAKEGKLPVFQTDTPAVGDLIYIDTLCDYMMRACEAKKLALAYNLTNAEPVRITDFLLKVLRELDLPEPKRSISIKTAWIAAGLIEQIYSLLRLRGEPPVTRFGVSVFAYSKTFNPSRTISDLGLPSVSVSEGLRRFIDWQKEQPC</sequence>
<dbReference type="Proteomes" id="UP000680067">
    <property type="component" value="Unassembled WGS sequence"/>
</dbReference>
<comment type="caution">
    <text evidence="2">The sequence shown here is derived from an EMBL/GenBank/DDBJ whole genome shotgun (WGS) entry which is preliminary data.</text>
</comment>
<dbReference type="PANTHER" id="PTHR43245:SF24">
    <property type="entry name" value="DEHYDROGENASE"/>
    <property type="match status" value="1"/>
</dbReference>
<dbReference type="AlphaFoldDB" id="A0A941DMV4"/>
<dbReference type="Gene3D" id="3.40.50.720">
    <property type="entry name" value="NAD(P)-binding Rossmann-like Domain"/>
    <property type="match status" value="1"/>
</dbReference>
<evidence type="ECO:0000313" key="3">
    <source>
        <dbReference type="Proteomes" id="UP000680067"/>
    </source>
</evidence>
<organism evidence="2 3">
    <name type="scientific">Undibacterium luofuense</name>
    <dbReference type="NCBI Taxonomy" id="2828733"/>
    <lineage>
        <taxon>Bacteria</taxon>
        <taxon>Pseudomonadati</taxon>
        <taxon>Pseudomonadota</taxon>
        <taxon>Betaproteobacteria</taxon>
        <taxon>Burkholderiales</taxon>
        <taxon>Oxalobacteraceae</taxon>
        <taxon>Undibacterium</taxon>
    </lineage>
</organism>
<dbReference type="InterPro" id="IPR036291">
    <property type="entry name" value="NAD(P)-bd_dom_sf"/>
</dbReference>
<dbReference type="EMBL" id="JAGSPN010000003">
    <property type="protein sequence ID" value="MBR7781641.1"/>
    <property type="molecule type" value="Genomic_DNA"/>
</dbReference>
<gene>
    <name evidence="2" type="ORF">KDM89_05790</name>
</gene>
<accession>A0A941DMV4</accession>
<protein>
    <submittedName>
        <fullName evidence="2">NAD(P)-dependent oxidoreductase</fullName>
    </submittedName>
</protein>
<dbReference type="PANTHER" id="PTHR43245">
    <property type="entry name" value="BIFUNCTIONAL POLYMYXIN RESISTANCE PROTEIN ARNA"/>
    <property type="match status" value="1"/>
</dbReference>
<dbReference type="InterPro" id="IPR050177">
    <property type="entry name" value="Lipid_A_modif_metabolic_enz"/>
</dbReference>
<keyword evidence="3" id="KW-1185">Reference proteome</keyword>
<reference evidence="2" key="1">
    <citation type="submission" date="2021-04" db="EMBL/GenBank/DDBJ databases">
        <title>novel species isolated from subtropical streams in China.</title>
        <authorList>
            <person name="Lu H."/>
        </authorList>
    </citation>
    <scope>NUCLEOTIDE SEQUENCE</scope>
    <source>
        <strain evidence="2">LFS511W</strain>
    </source>
</reference>
<evidence type="ECO:0000259" key="1">
    <source>
        <dbReference type="Pfam" id="PF01370"/>
    </source>
</evidence>
<dbReference type="Pfam" id="PF01370">
    <property type="entry name" value="Epimerase"/>
    <property type="match status" value="1"/>
</dbReference>